<gene>
    <name evidence="3" type="primary">aplIR</name>
    <name evidence="3" type="ORF">MMJJ_06980</name>
</gene>
<dbReference type="EMBL" id="CP026606">
    <property type="protein sequence ID" value="AVB76112.1"/>
    <property type="molecule type" value="Genomic_DNA"/>
</dbReference>
<accession>A0A2L1C9R8</accession>
<proteinExistence type="predicted"/>
<dbReference type="Pfam" id="PF17728">
    <property type="entry name" value="BsuBI_PstI_RE_N"/>
    <property type="match status" value="1"/>
</dbReference>
<dbReference type="InterPro" id="IPR041962">
    <property type="entry name" value="BsuBI/PstI_N_sf"/>
</dbReference>
<dbReference type="Gene3D" id="3.40.1350.80">
    <property type="match status" value="1"/>
</dbReference>
<feature type="domain" description="BsuBI/PstI restriction endonuclease HTH" evidence="2">
    <location>
        <begin position="3"/>
        <end position="139"/>
    </location>
</feature>
<dbReference type="InterPro" id="IPR041454">
    <property type="entry name" value="BsuBI/PstI_N"/>
</dbReference>
<evidence type="ECO:0000313" key="3">
    <source>
        <dbReference type="EMBL" id="AVB76112.1"/>
    </source>
</evidence>
<dbReference type="GeneID" id="36101788"/>
<dbReference type="InterPro" id="IPR041963">
    <property type="entry name" value="BsuBI/PstI_C_sf"/>
</dbReference>
<evidence type="ECO:0000259" key="2">
    <source>
        <dbReference type="Pfam" id="PF17728"/>
    </source>
</evidence>
<dbReference type="EC" id="3.1.21.4" evidence="3"/>
<dbReference type="Pfam" id="PF06616">
    <property type="entry name" value="BsuBI_PstI_RE"/>
    <property type="match status" value="1"/>
</dbReference>
<keyword evidence="3" id="KW-0378">Hydrolase</keyword>
<dbReference type="GO" id="GO:0009307">
    <property type="term" value="P:DNA restriction-modification system"/>
    <property type="evidence" value="ECO:0007669"/>
    <property type="project" value="InterPro"/>
</dbReference>
<dbReference type="InterPro" id="IPR009528">
    <property type="entry name" value="Restrct_endonuc_II_BsuBI_C"/>
</dbReference>
<dbReference type="RefSeq" id="WP_104837703.1">
    <property type="nucleotide sequence ID" value="NZ_CP026606.1"/>
</dbReference>
<protein>
    <submittedName>
        <fullName evidence="3">Type-2 restriction enzyme AplI</fullName>
        <ecNumber evidence="3">3.1.21.4</ecNumber>
    </submittedName>
</protein>
<sequence>MGKLDEALTILKKFELPVKQQNNRSAYTLLALANIQENSDWKDSEDNLVRIHDILLFISENYGYTYAENSRETIRRQTIHQFEHAGIVERNRDDPKRPTNSGKTVYSLTPEFLEVLKTYETDDFEKSVEWFLENKTSLSEKYQGIREIHKISVKVDDTELEFSSGEHNELQKEIIEEFGPRFAGGSKVLYVGDTAHKNLYKLDEELEKLGIPMTKHDKLPDVVLYDEKNNWIYLIEAVTSHGPVSDKRYYELEEMLEDCKCGKIYVSCFRDKATFKKYVADIAWDTEVWISENPDHMIHYNGDRFIGPR</sequence>
<dbReference type="Gene3D" id="1.10.10.1820">
    <property type="entry name" value="BsuBI/PstI restriction endonuclease-like"/>
    <property type="match status" value="1"/>
</dbReference>
<organism evidence="3 4">
    <name type="scientific">Methanococcus maripaludis</name>
    <name type="common">Methanococcus deltae</name>
    <dbReference type="NCBI Taxonomy" id="39152"/>
    <lineage>
        <taxon>Archaea</taxon>
        <taxon>Methanobacteriati</taxon>
        <taxon>Methanobacteriota</taxon>
        <taxon>Methanomada group</taxon>
        <taxon>Methanococci</taxon>
        <taxon>Methanococcales</taxon>
        <taxon>Methanococcaceae</taxon>
        <taxon>Methanococcus</taxon>
    </lineage>
</organism>
<dbReference type="GO" id="GO:0003677">
    <property type="term" value="F:DNA binding"/>
    <property type="evidence" value="ECO:0007669"/>
    <property type="project" value="InterPro"/>
</dbReference>
<dbReference type="AlphaFoldDB" id="A0A2L1C9R8"/>
<name>A0A2L1C9R8_METMI</name>
<reference evidence="4" key="1">
    <citation type="journal article" date="2018" name="Genome Announc.">
        <title>Complete Genome Sequence of the Methanococcus maripaludis Type Strain JJ (DSM 2067), a Model for Selenoprotein Synthesis in Archaea.</title>
        <authorList>
            <person name="Poehlein A."/>
            <person name="Heym D."/>
            <person name="Quitzke V."/>
            <person name="Fersch J."/>
            <person name="Daniel R."/>
            <person name="Rother M."/>
        </authorList>
    </citation>
    <scope>NUCLEOTIDE SEQUENCE [LARGE SCALE GENOMIC DNA]</scope>
    <source>
        <strain evidence="4">DSM 2067</strain>
    </source>
</reference>
<dbReference type="GO" id="GO:0009036">
    <property type="term" value="F:type II site-specific deoxyribonuclease activity"/>
    <property type="evidence" value="ECO:0007669"/>
    <property type="project" value="UniProtKB-EC"/>
</dbReference>
<dbReference type="REBASE" id="232710">
    <property type="entry name" value="Mma2067ORF6990P"/>
</dbReference>
<dbReference type="GO" id="GO:0000287">
    <property type="term" value="F:magnesium ion binding"/>
    <property type="evidence" value="ECO:0007669"/>
    <property type="project" value="InterPro"/>
</dbReference>
<evidence type="ECO:0000259" key="1">
    <source>
        <dbReference type="Pfam" id="PF06616"/>
    </source>
</evidence>
<dbReference type="Proteomes" id="UP000239462">
    <property type="component" value="Chromosome"/>
</dbReference>
<dbReference type="KEGG" id="mmad:MMJJ_06980"/>
<feature type="domain" description="BsuBI/PstI restriction endonuclease" evidence="1">
    <location>
        <begin position="152"/>
        <end position="302"/>
    </location>
</feature>
<evidence type="ECO:0000313" key="4">
    <source>
        <dbReference type="Proteomes" id="UP000239462"/>
    </source>
</evidence>